<organism evidence="1 2">
    <name type="scientific">Pseudidiomarina piscicola</name>
    <dbReference type="NCBI Taxonomy" id="2614830"/>
    <lineage>
        <taxon>Bacteria</taxon>
        <taxon>Pseudomonadati</taxon>
        <taxon>Pseudomonadota</taxon>
        <taxon>Gammaproteobacteria</taxon>
        <taxon>Alteromonadales</taxon>
        <taxon>Idiomarinaceae</taxon>
        <taxon>Pseudidiomarina</taxon>
    </lineage>
</organism>
<evidence type="ECO:0000313" key="1">
    <source>
        <dbReference type="EMBL" id="CAB0150127.1"/>
    </source>
</evidence>
<protein>
    <submittedName>
        <fullName evidence="1">Uncharacterized protein</fullName>
    </submittedName>
</protein>
<dbReference type="AlphaFoldDB" id="A0A6S6WJW4"/>
<accession>A0A6S6WJW4</accession>
<sequence>MGIETELVDFLESTVKDGANKARDMEIVKFYYGLNESPWPTLEETASRFGVGTRERIRQLINSKFRDNVSKRSIPSLKNVVDVLQSRDYWVASEFEEEICNAELIDRESHLKGILNLINDVNLDCGFDIFTPDLKLASRSTLATSKNIFLIRESRVKVIEKLFKKAQGLPGRCGIAKLNYLEEELGEYYSLVSLLIESSPMSWVRVIGDDFWYIFENRDNTVINYCEKVFSVIEHCDPARLAVTFRNALDGRTYKYPYPPSEIIEEYLRSSVYLVNTDSRLKFIGETTSLNEIEADLISFFDSRRSASFPELRAFLSQKGYGNPHILKTTNFSPLVYVDKTKGRKHYLYSLLGHPVSERDDSSGIDTYEFYLRRLRALLDVGTDETREKIARKEQHILQEWLFKDKTHEDCAICGKEFSIKTLVTAHKKPRADCNDAERLDPYIVMPVCVMGCDYLYEDMYIYIDGAEIKRGVSLSNASAESGFIEDLVGRVVDSKWLLGNRSYFRSPNKALQRTSR</sequence>
<reference evidence="1 2" key="1">
    <citation type="submission" date="2020-02" db="EMBL/GenBank/DDBJ databases">
        <authorList>
            <person name="Rodrigo-Torres L."/>
            <person name="Arahal R. D."/>
            <person name="Lucena T."/>
        </authorList>
    </citation>
    <scope>NUCLEOTIDE SEQUENCE [LARGE SCALE GENOMIC DNA]</scope>
    <source>
        <strain evidence="1 2">CECT 9734</strain>
    </source>
</reference>
<name>A0A6S6WJW4_9GAMM</name>
<dbReference type="RefSeq" id="WP_173919699.1">
    <property type="nucleotide sequence ID" value="NZ_CADCXY010000001.1"/>
</dbReference>
<keyword evidence="2" id="KW-1185">Reference proteome</keyword>
<dbReference type="EMBL" id="CADCXY010000001">
    <property type="protein sequence ID" value="CAB0150127.1"/>
    <property type="molecule type" value="Genomic_DNA"/>
</dbReference>
<dbReference type="InterPro" id="IPR036388">
    <property type="entry name" value="WH-like_DNA-bd_sf"/>
</dbReference>
<dbReference type="Gene3D" id="1.10.10.10">
    <property type="entry name" value="Winged helix-like DNA-binding domain superfamily/Winged helix DNA-binding domain"/>
    <property type="match status" value="1"/>
</dbReference>
<dbReference type="Proteomes" id="UP000481517">
    <property type="component" value="Unassembled WGS sequence"/>
</dbReference>
<gene>
    <name evidence="1" type="ORF">PSI9734_00694</name>
</gene>
<proteinExistence type="predicted"/>
<evidence type="ECO:0000313" key="2">
    <source>
        <dbReference type="Proteomes" id="UP000481517"/>
    </source>
</evidence>